<dbReference type="Pfam" id="PF14771">
    <property type="entry name" value="DUF4476"/>
    <property type="match status" value="1"/>
</dbReference>
<proteinExistence type="predicted"/>
<keyword evidence="2" id="KW-0732">Signal</keyword>
<protein>
    <recommendedName>
        <fullName evidence="3">DUF4476 domain-containing protein</fullName>
    </recommendedName>
</protein>
<dbReference type="InterPro" id="IPR028011">
    <property type="entry name" value="DUF4476"/>
</dbReference>
<accession>A0A1I4WF26</accession>
<organism evidence="4 5">
    <name type="scientific">Paenimyroides ummariense</name>
    <dbReference type="NCBI Taxonomy" id="913024"/>
    <lineage>
        <taxon>Bacteria</taxon>
        <taxon>Pseudomonadati</taxon>
        <taxon>Bacteroidota</taxon>
        <taxon>Flavobacteriia</taxon>
        <taxon>Flavobacteriales</taxon>
        <taxon>Flavobacteriaceae</taxon>
        <taxon>Paenimyroides</taxon>
    </lineage>
</organism>
<reference evidence="5" key="1">
    <citation type="submission" date="2016-10" db="EMBL/GenBank/DDBJ databases">
        <authorList>
            <person name="Varghese N."/>
            <person name="Submissions S."/>
        </authorList>
    </citation>
    <scope>NUCLEOTIDE SEQUENCE [LARGE SCALE GENOMIC DNA]</scope>
    <source>
        <strain evidence="5">DS-12</strain>
    </source>
</reference>
<feature type="signal peptide" evidence="2">
    <location>
        <begin position="1"/>
        <end position="18"/>
    </location>
</feature>
<sequence length="292" mass="34368">MKTIITLCLLTLSTLTFAQEAGKKGELLKNEASATEMKTQRSTDLPRTTSSSNQSGNRSLTRSDNRNTKTRYNWNQNSGYSEVFLRIPEYGYYTVEIDDQVISSSSGKYRFFDLKSGRMMLSIYQDRYLIYRTLLNVRNNMRMVLDFFNNYGLYLLDSYRVQGQMYGFNEWDDVWNNPYNNSSNYNNQPGYNQQKEVMDNRSFDNFVQTLKRTASFDKDKLAFIEQQVKSALFTSQQINTLLSSFSFDDARLQAGKLLYDYCVDTKNFYIVYESFDFDKNKKELMNYVSKRR</sequence>
<dbReference type="Proteomes" id="UP000199036">
    <property type="component" value="Unassembled WGS sequence"/>
</dbReference>
<feature type="domain" description="DUF4476" evidence="3">
    <location>
        <begin position="198"/>
        <end position="287"/>
    </location>
</feature>
<evidence type="ECO:0000313" key="4">
    <source>
        <dbReference type="EMBL" id="SFN11882.1"/>
    </source>
</evidence>
<keyword evidence="5" id="KW-1185">Reference proteome</keyword>
<name>A0A1I4WF26_9FLAO</name>
<dbReference type="EMBL" id="FOVI01000001">
    <property type="protein sequence ID" value="SFN11882.1"/>
    <property type="molecule type" value="Genomic_DNA"/>
</dbReference>
<evidence type="ECO:0000256" key="1">
    <source>
        <dbReference type="SAM" id="MobiDB-lite"/>
    </source>
</evidence>
<evidence type="ECO:0000259" key="3">
    <source>
        <dbReference type="Pfam" id="PF14771"/>
    </source>
</evidence>
<evidence type="ECO:0000256" key="2">
    <source>
        <dbReference type="SAM" id="SignalP"/>
    </source>
</evidence>
<gene>
    <name evidence="4" type="ORF">SAMN05421741_101186</name>
</gene>
<dbReference type="STRING" id="913024.SAMN05421741_101186"/>
<dbReference type="RefSeq" id="WP_091517630.1">
    <property type="nucleotide sequence ID" value="NZ_FOVI01000001.1"/>
</dbReference>
<dbReference type="AlphaFoldDB" id="A0A1I4WF26"/>
<evidence type="ECO:0000313" key="5">
    <source>
        <dbReference type="Proteomes" id="UP000199036"/>
    </source>
</evidence>
<feature type="chain" id="PRO_5011722383" description="DUF4476 domain-containing protein" evidence="2">
    <location>
        <begin position="19"/>
        <end position="292"/>
    </location>
</feature>
<feature type="compositionally biased region" description="Polar residues" evidence="1">
    <location>
        <begin position="32"/>
        <end position="60"/>
    </location>
</feature>
<dbReference type="OrthoDB" id="1033069at2"/>
<feature type="region of interest" description="Disordered" evidence="1">
    <location>
        <begin position="29"/>
        <end position="73"/>
    </location>
</feature>